<evidence type="ECO:0000256" key="1">
    <source>
        <dbReference type="ARBA" id="ARBA00006284"/>
    </source>
</evidence>
<dbReference type="GO" id="GO:0031388">
    <property type="term" value="P:organic acid phosphorylation"/>
    <property type="evidence" value="ECO:0007669"/>
    <property type="project" value="UniProtKB-UniRule"/>
</dbReference>
<evidence type="ECO:0000256" key="4">
    <source>
        <dbReference type="PIRNR" id="PIRNR006078"/>
    </source>
</evidence>
<reference evidence="5 6" key="1">
    <citation type="submission" date="2018-09" db="EMBL/GenBank/DDBJ databases">
        <title>YIM 75000 draft genome.</title>
        <authorList>
            <person name="Tang S."/>
            <person name="Feng Y."/>
        </authorList>
    </citation>
    <scope>NUCLEOTIDE SEQUENCE [LARGE SCALE GENOMIC DNA]</scope>
    <source>
        <strain evidence="5 6">YIM 75000</strain>
    </source>
</reference>
<dbReference type="GO" id="GO:0008887">
    <property type="term" value="F:glycerate kinase activity"/>
    <property type="evidence" value="ECO:0007669"/>
    <property type="project" value="UniProtKB-UniRule"/>
</dbReference>
<dbReference type="Gene3D" id="3.40.50.10350">
    <property type="entry name" value="Glycerate kinase, domain 1"/>
    <property type="match status" value="1"/>
</dbReference>
<gene>
    <name evidence="5" type="ORF">D5H78_06845</name>
</gene>
<dbReference type="AlphaFoldDB" id="A0A3A3Z133"/>
<dbReference type="Proteomes" id="UP000265614">
    <property type="component" value="Unassembled WGS sequence"/>
</dbReference>
<keyword evidence="2 4" id="KW-0808">Transferase</keyword>
<dbReference type="OrthoDB" id="9774290at2"/>
<dbReference type="PANTHER" id="PTHR21599:SF0">
    <property type="entry name" value="GLYCERATE KINASE"/>
    <property type="match status" value="1"/>
</dbReference>
<dbReference type="RefSeq" id="WP_119949671.1">
    <property type="nucleotide sequence ID" value="NZ_QZEZ01000002.1"/>
</dbReference>
<dbReference type="EMBL" id="QZEZ01000002">
    <property type="protein sequence ID" value="RJK96955.1"/>
    <property type="molecule type" value="Genomic_DNA"/>
</dbReference>
<dbReference type="Pfam" id="PF02595">
    <property type="entry name" value="Gly_kinase"/>
    <property type="match status" value="1"/>
</dbReference>
<comment type="caution">
    <text evidence="5">The sequence shown here is derived from an EMBL/GenBank/DDBJ whole genome shotgun (WGS) entry which is preliminary data.</text>
</comment>
<dbReference type="NCBIfam" id="TIGR00045">
    <property type="entry name" value="glycerate kinase"/>
    <property type="match status" value="1"/>
</dbReference>
<keyword evidence="3 4" id="KW-0418">Kinase</keyword>
<organism evidence="5 6">
    <name type="scientific">Vallicoccus soli</name>
    <dbReference type="NCBI Taxonomy" id="2339232"/>
    <lineage>
        <taxon>Bacteria</taxon>
        <taxon>Bacillati</taxon>
        <taxon>Actinomycetota</taxon>
        <taxon>Actinomycetes</taxon>
        <taxon>Motilibacterales</taxon>
        <taxon>Vallicoccaceae</taxon>
        <taxon>Vallicoccus</taxon>
    </lineage>
</organism>
<proteinExistence type="inferred from homology"/>
<dbReference type="PANTHER" id="PTHR21599">
    <property type="entry name" value="GLYCERATE KINASE"/>
    <property type="match status" value="1"/>
</dbReference>
<dbReference type="SUPFAM" id="SSF110738">
    <property type="entry name" value="Glycerate kinase I"/>
    <property type="match status" value="1"/>
</dbReference>
<comment type="similarity">
    <text evidence="1 4">Belongs to the glycerate kinase type-1 family.</text>
</comment>
<evidence type="ECO:0000256" key="3">
    <source>
        <dbReference type="ARBA" id="ARBA00022777"/>
    </source>
</evidence>
<dbReference type="PIRSF" id="PIRSF006078">
    <property type="entry name" value="GlxK"/>
    <property type="match status" value="1"/>
</dbReference>
<accession>A0A3A3Z133</accession>
<evidence type="ECO:0000313" key="5">
    <source>
        <dbReference type="EMBL" id="RJK96955.1"/>
    </source>
</evidence>
<dbReference type="InterPro" id="IPR018193">
    <property type="entry name" value="Glyc_kinase_flavodox-like_fold"/>
</dbReference>
<evidence type="ECO:0000313" key="6">
    <source>
        <dbReference type="Proteomes" id="UP000265614"/>
    </source>
</evidence>
<dbReference type="InterPro" id="IPR036129">
    <property type="entry name" value="Glycerate_kinase_sf"/>
</dbReference>
<dbReference type="InterPro" id="IPR004381">
    <property type="entry name" value="Glycerate_kinase"/>
</dbReference>
<dbReference type="Gene3D" id="3.90.1510.10">
    <property type="entry name" value="Glycerate kinase, domain 2"/>
    <property type="match status" value="1"/>
</dbReference>
<evidence type="ECO:0000256" key="2">
    <source>
        <dbReference type="ARBA" id="ARBA00022679"/>
    </source>
</evidence>
<dbReference type="InterPro" id="IPR018197">
    <property type="entry name" value="Glycerate_kinase_RE-like"/>
</dbReference>
<name>A0A3A3Z133_9ACTN</name>
<keyword evidence="6" id="KW-1185">Reference proteome</keyword>
<sequence>MSTPPRIVVAPDSFKGTVPAREVAERVRRGLLRALPGAEVVALPVADGGEGTLEALAAGGAALQDAEVSGPLGRPVRARWARTGDGAGGATAYVESAQAAGLALLDPGPATALAATTRGVGELVLAALDAGCTALVLGLGGTSTTDGGAGLARALGARLLDADGHEVREEGGGALHRVAAVDRAGLHPRLAGLTVTVACDVDNPLLGEHGAAAVFAPQKGAGPDEVRRLEEGLRAWSTALAPDLVDRPGAGAAGGLAFAAAALLGARSASGAELVMDLLGLDEAVRGAHLVVVGEGSLDAQSLRGKAPLAVAARARSAGAVVAAVAGRVALDEAALRAAGIERALSLVDAAGSAGRASADGPTLLEQQGEALGRWWRERTP</sequence>
<protein>
    <submittedName>
        <fullName evidence="5">Glycerate kinase</fullName>
    </submittedName>
</protein>